<dbReference type="InterPro" id="IPR033905">
    <property type="entry name" value="Secretory_peroxidase"/>
</dbReference>
<organism evidence="22 23">
    <name type="scientific">Marchantia polymorpha subsp. ruderalis</name>
    <dbReference type="NCBI Taxonomy" id="1480154"/>
    <lineage>
        <taxon>Eukaryota</taxon>
        <taxon>Viridiplantae</taxon>
        <taxon>Streptophyta</taxon>
        <taxon>Embryophyta</taxon>
        <taxon>Marchantiophyta</taxon>
        <taxon>Marchantiopsida</taxon>
        <taxon>Marchantiidae</taxon>
        <taxon>Marchantiales</taxon>
        <taxon>Marchantiaceae</taxon>
        <taxon>Marchantia</taxon>
    </lineage>
</organism>
<evidence type="ECO:0000256" key="12">
    <source>
        <dbReference type="ARBA" id="ARBA00023004"/>
    </source>
</evidence>
<comment type="function">
    <text evidence="2">Removal of H(2)O(2), oxidation of toxic reductants, biosynthesis and degradation of lignin, suberization, auxin catabolism, response to environmental stresses such as wounding, pathogen attack and oxidative stress. These functions might be dependent on each isozyme/isoform in each plant tissue.</text>
</comment>
<dbReference type="GO" id="GO:0042744">
    <property type="term" value="P:hydrogen peroxide catabolic process"/>
    <property type="evidence" value="ECO:0007669"/>
    <property type="project" value="UniProtKB-KW"/>
</dbReference>
<dbReference type="PRINTS" id="PR00458">
    <property type="entry name" value="PEROXIDASE"/>
</dbReference>
<keyword evidence="8 17" id="KW-0479">Metal-binding</keyword>
<protein>
    <recommendedName>
        <fullName evidence="20">Peroxidase</fullName>
        <ecNumber evidence="20">1.11.1.7</ecNumber>
    </recommendedName>
</protein>
<dbReference type="InterPro" id="IPR002016">
    <property type="entry name" value="Haem_peroxidase"/>
</dbReference>
<dbReference type="InterPro" id="IPR019794">
    <property type="entry name" value="Peroxidases_AS"/>
</dbReference>
<feature type="binding site" evidence="17">
    <location>
        <position position="102"/>
    </location>
    <ligand>
        <name>Ca(2+)</name>
        <dbReference type="ChEBI" id="CHEBI:29108"/>
        <label>1</label>
    </ligand>
</feature>
<feature type="binding site" evidence="17">
    <location>
        <position position="267"/>
    </location>
    <ligand>
        <name>Ca(2+)</name>
        <dbReference type="ChEBI" id="CHEBI:29108"/>
        <label>2</label>
    </ligand>
</feature>
<dbReference type="Gene3D" id="1.10.420.10">
    <property type="entry name" value="Peroxidase, domain 2"/>
    <property type="match status" value="1"/>
</dbReference>
<dbReference type="GO" id="GO:0140825">
    <property type="term" value="F:lactoperoxidase activity"/>
    <property type="evidence" value="ECO:0007669"/>
    <property type="project" value="UniProtKB-EC"/>
</dbReference>
<dbReference type="GO" id="GO:0006979">
    <property type="term" value="P:response to oxidative stress"/>
    <property type="evidence" value="ECO:0007669"/>
    <property type="project" value="UniProtKB-UniRule"/>
</dbReference>
<feature type="binding site" evidence="17">
    <location>
        <position position="276"/>
    </location>
    <ligand>
        <name>Ca(2+)</name>
        <dbReference type="ChEBI" id="CHEBI:29108"/>
        <label>2</label>
    </ligand>
</feature>
<dbReference type="InterPro" id="IPR010255">
    <property type="entry name" value="Haem_peroxidase_sf"/>
</dbReference>
<feature type="active site" description="Proton acceptor" evidence="15">
    <location>
        <position position="92"/>
    </location>
</feature>
<evidence type="ECO:0000256" key="17">
    <source>
        <dbReference type="PIRSR" id="PIRSR600823-3"/>
    </source>
</evidence>
<feature type="binding site" evidence="17">
    <location>
        <position position="111"/>
    </location>
    <ligand>
        <name>Ca(2+)</name>
        <dbReference type="ChEBI" id="CHEBI:29108"/>
        <label>1</label>
    </ligand>
</feature>
<feature type="binding site" evidence="17">
    <location>
        <position position="98"/>
    </location>
    <ligand>
        <name>Ca(2+)</name>
        <dbReference type="ChEBI" id="CHEBI:29108"/>
        <label>1</label>
    </ligand>
</feature>
<sequence length="348" mass="37906">MFTSYIVHPTPARYELLRNTGKKEIPISSVFAPQATTSTMMQNFRRVADAQLTESFYASKCPSGPAKVREVIKTWITKDRTLAPALLRLHFHDCFVRGCDASVLLDGANSEKQSGGNKNSLRGFNVIDDVKAKVEALCPGVVSCSDILALAARDAILEMGGKNWSVPLGRRDGVVSLASEANANLPSPFSTFSSLVTSFAKKGLTTQDMVVLSGSHTVGLTSCALQQTRLYSFSSSVKTDPALDPTFAASLKKQCKQGDFTTKIKMDQSKPVDTWDPNYYSNIIRGRAVFTSDDQLKRNPTGLKIVQQMNRSPSPFNDNFGASMVKMGKIGVLTGTQGQIRKKCTVKN</sequence>
<evidence type="ECO:0000256" key="7">
    <source>
        <dbReference type="ARBA" id="ARBA00022617"/>
    </source>
</evidence>
<dbReference type="AlphaFoldDB" id="A0A176WD68"/>
<evidence type="ECO:0000259" key="21">
    <source>
        <dbReference type="PROSITE" id="PS50873"/>
    </source>
</evidence>
<evidence type="ECO:0000256" key="10">
    <source>
        <dbReference type="ARBA" id="ARBA00022837"/>
    </source>
</evidence>
<dbReference type="EC" id="1.11.1.7" evidence="20"/>
<feature type="binding site" description="axial binding residue" evidence="17">
    <location>
        <position position="216"/>
    </location>
    <ligand>
        <name>heme b</name>
        <dbReference type="ChEBI" id="CHEBI:60344"/>
    </ligand>
    <ligandPart>
        <name>Fe</name>
        <dbReference type="ChEBI" id="CHEBI:18248"/>
    </ligandPart>
</feature>
<dbReference type="Proteomes" id="UP000077202">
    <property type="component" value="Unassembled WGS sequence"/>
</dbReference>
<evidence type="ECO:0000256" key="11">
    <source>
        <dbReference type="ARBA" id="ARBA00023002"/>
    </source>
</evidence>
<dbReference type="InterPro" id="IPR000823">
    <property type="entry name" value="Peroxidase_pln"/>
</dbReference>
<dbReference type="FunFam" id="1.10.420.10:FF:000001">
    <property type="entry name" value="Peroxidase"/>
    <property type="match status" value="1"/>
</dbReference>
<keyword evidence="14" id="KW-0325">Glycoprotein</keyword>
<feature type="binding site" evidence="17">
    <location>
        <position position="93"/>
    </location>
    <ligand>
        <name>Ca(2+)</name>
        <dbReference type="ChEBI" id="CHEBI:29108"/>
        <label>1</label>
    </ligand>
</feature>
<keyword evidence="9" id="KW-0732">Signal</keyword>
<comment type="subcellular location">
    <subcellularLocation>
        <location evidence="3 20">Secreted</location>
    </subcellularLocation>
</comment>
<feature type="domain" description="Plant heme peroxidase family profile" evidence="21">
    <location>
        <begin position="51"/>
        <end position="348"/>
    </location>
</feature>
<feature type="site" description="Transition state stabilizer" evidence="18">
    <location>
        <position position="88"/>
    </location>
</feature>
<comment type="cofactor">
    <cofactor evidence="17 20">
        <name>heme b</name>
        <dbReference type="ChEBI" id="CHEBI:60344"/>
    </cofactor>
    <text evidence="17 20">Binds 1 heme b (iron(II)-protoporphyrin IX) group per subunit.</text>
</comment>
<evidence type="ECO:0000256" key="4">
    <source>
        <dbReference type="ARBA" id="ARBA00006873"/>
    </source>
</evidence>
<evidence type="ECO:0000256" key="1">
    <source>
        <dbReference type="ARBA" id="ARBA00000189"/>
    </source>
</evidence>
<dbReference type="GO" id="GO:0005576">
    <property type="term" value="C:extracellular region"/>
    <property type="evidence" value="ECO:0007669"/>
    <property type="project" value="UniProtKB-SubCell"/>
</dbReference>
<evidence type="ECO:0000256" key="13">
    <source>
        <dbReference type="ARBA" id="ARBA00023157"/>
    </source>
</evidence>
<dbReference type="CDD" id="cd00693">
    <property type="entry name" value="secretory_peroxidase"/>
    <property type="match status" value="1"/>
</dbReference>
<dbReference type="Gene3D" id="1.10.520.10">
    <property type="match status" value="1"/>
</dbReference>
<comment type="catalytic activity">
    <reaction evidence="1 20">
        <text>2 a phenolic donor + H2O2 = 2 a phenolic radical donor + 2 H2O</text>
        <dbReference type="Rhea" id="RHEA:56136"/>
        <dbReference type="ChEBI" id="CHEBI:15377"/>
        <dbReference type="ChEBI" id="CHEBI:16240"/>
        <dbReference type="ChEBI" id="CHEBI:139520"/>
        <dbReference type="ChEBI" id="CHEBI:139521"/>
        <dbReference type="EC" id="1.11.1.7"/>
    </reaction>
</comment>
<proteinExistence type="inferred from homology"/>
<dbReference type="Pfam" id="PF00141">
    <property type="entry name" value="peroxidase"/>
    <property type="match status" value="1"/>
</dbReference>
<evidence type="ECO:0000256" key="18">
    <source>
        <dbReference type="PIRSR" id="PIRSR600823-4"/>
    </source>
</evidence>
<evidence type="ECO:0000256" key="8">
    <source>
        <dbReference type="ARBA" id="ARBA00022723"/>
    </source>
</evidence>
<comment type="similarity">
    <text evidence="20">Belongs to the peroxidase family. Classical plant (class III) peroxidase subfamily.</text>
</comment>
<comment type="cofactor">
    <cofactor evidence="17 20">
        <name>Ca(2+)</name>
        <dbReference type="ChEBI" id="CHEBI:29108"/>
    </cofactor>
    <text evidence="17 20">Binds 2 calcium ions per subunit.</text>
</comment>
<evidence type="ECO:0000313" key="23">
    <source>
        <dbReference type="Proteomes" id="UP000077202"/>
    </source>
</evidence>
<dbReference type="PRINTS" id="PR00461">
    <property type="entry name" value="PLPEROXIDASE"/>
</dbReference>
<comment type="caution">
    <text evidence="22">The sequence shown here is derived from an EMBL/GenBank/DDBJ whole genome shotgun (WGS) entry which is preliminary data.</text>
</comment>
<evidence type="ECO:0000313" key="22">
    <source>
        <dbReference type="EMBL" id="OAE30571.1"/>
    </source>
</evidence>
<feature type="binding site" evidence="17">
    <location>
        <position position="217"/>
    </location>
    <ligand>
        <name>Ca(2+)</name>
        <dbReference type="ChEBI" id="CHEBI:29108"/>
        <label>2</label>
    </ligand>
</feature>
<name>A0A176WD68_MARPO</name>
<keyword evidence="7 20" id="KW-0349">Heme</keyword>
<gene>
    <name evidence="22" type="ORF">AXG93_4877s1250</name>
</gene>
<feature type="binding site" evidence="17">
    <location>
        <position position="100"/>
    </location>
    <ligand>
        <name>Ca(2+)</name>
        <dbReference type="ChEBI" id="CHEBI:29108"/>
        <label>1</label>
    </ligand>
</feature>
<evidence type="ECO:0000256" key="19">
    <source>
        <dbReference type="PIRSR" id="PIRSR600823-5"/>
    </source>
</evidence>
<feature type="binding site" evidence="16">
    <location>
        <position position="186"/>
    </location>
    <ligand>
        <name>substrate</name>
    </ligand>
</feature>
<dbReference type="PROSITE" id="PS50873">
    <property type="entry name" value="PEROXIDASE_4"/>
    <property type="match status" value="1"/>
</dbReference>
<dbReference type="PROSITE" id="PS00435">
    <property type="entry name" value="PEROXIDASE_1"/>
    <property type="match status" value="1"/>
</dbReference>
<dbReference type="FunFam" id="1.10.520.10:FF:000006">
    <property type="entry name" value="Peroxidase"/>
    <property type="match status" value="1"/>
</dbReference>
<comment type="similarity">
    <text evidence="4">Belongs to the peroxidase family. Ascorbate peroxidase subfamily.</text>
</comment>
<keyword evidence="11 20" id="KW-0560">Oxidoreductase</keyword>
<keyword evidence="12 17" id="KW-0408">Iron</keyword>
<accession>A0A176WD68</accession>
<feature type="disulfide bond" evidence="19">
    <location>
        <begin position="144"/>
        <end position="344"/>
    </location>
</feature>
<dbReference type="PANTHER" id="PTHR31235">
    <property type="entry name" value="PEROXIDASE 25-RELATED"/>
    <property type="match status" value="1"/>
</dbReference>
<evidence type="ECO:0000256" key="14">
    <source>
        <dbReference type="ARBA" id="ARBA00023180"/>
    </source>
</evidence>
<evidence type="ECO:0000256" key="3">
    <source>
        <dbReference type="ARBA" id="ARBA00004613"/>
    </source>
</evidence>
<keyword evidence="10 17" id="KW-0106">Calcium</keyword>
<keyword evidence="13 19" id="KW-1015">Disulfide bond</keyword>
<evidence type="ECO:0000256" key="16">
    <source>
        <dbReference type="PIRSR" id="PIRSR600823-2"/>
    </source>
</evidence>
<feature type="disulfide bond" evidence="19">
    <location>
        <begin position="94"/>
        <end position="99"/>
    </location>
</feature>
<keyword evidence="5 20" id="KW-0964">Secreted</keyword>
<dbReference type="SUPFAM" id="SSF48113">
    <property type="entry name" value="Heme-dependent peroxidases"/>
    <property type="match status" value="1"/>
</dbReference>
<feature type="disulfide bond" evidence="19">
    <location>
        <begin position="223"/>
        <end position="255"/>
    </location>
</feature>
<dbReference type="GO" id="GO:0020037">
    <property type="term" value="F:heme binding"/>
    <property type="evidence" value="ECO:0007669"/>
    <property type="project" value="UniProtKB-UniRule"/>
</dbReference>
<dbReference type="InterPro" id="IPR019793">
    <property type="entry name" value="Peroxidases_heam-ligand_BS"/>
</dbReference>
<dbReference type="PROSITE" id="PS00436">
    <property type="entry name" value="PEROXIDASE_2"/>
    <property type="match status" value="1"/>
</dbReference>
<reference evidence="22" key="1">
    <citation type="submission" date="2016-03" db="EMBL/GenBank/DDBJ databases">
        <title>Mechanisms controlling the formation of the plant cell surface in tip-growing cells are functionally conserved among land plants.</title>
        <authorList>
            <person name="Honkanen S."/>
            <person name="Jones V.A."/>
            <person name="Morieri G."/>
            <person name="Champion C."/>
            <person name="Hetherington A.J."/>
            <person name="Kelly S."/>
            <person name="Saint-Marcoux D."/>
            <person name="Proust H."/>
            <person name="Prescott H."/>
            <person name="Dolan L."/>
        </authorList>
    </citation>
    <scope>NUCLEOTIDE SEQUENCE [LARGE SCALE GENOMIC DNA]</scope>
    <source>
        <tissue evidence="22">Whole gametophyte</tissue>
    </source>
</reference>
<feature type="binding site" evidence="17">
    <location>
        <position position="96"/>
    </location>
    <ligand>
        <name>Ca(2+)</name>
        <dbReference type="ChEBI" id="CHEBI:29108"/>
        <label>1</label>
    </ligand>
</feature>
<evidence type="ECO:0000256" key="2">
    <source>
        <dbReference type="ARBA" id="ARBA00002322"/>
    </source>
</evidence>
<dbReference type="GO" id="GO:0046872">
    <property type="term" value="F:metal ion binding"/>
    <property type="evidence" value="ECO:0007669"/>
    <property type="project" value="UniProtKB-UniRule"/>
</dbReference>
<dbReference type="EMBL" id="LVLJ01001300">
    <property type="protein sequence ID" value="OAE30571.1"/>
    <property type="molecule type" value="Genomic_DNA"/>
</dbReference>
<evidence type="ECO:0000256" key="6">
    <source>
        <dbReference type="ARBA" id="ARBA00022559"/>
    </source>
</evidence>
<keyword evidence="23" id="KW-1185">Reference proteome</keyword>
<keyword evidence="6 20" id="KW-0575">Peroxidase</keyword>
<evidence type="ECO:0000256" key="5">
    <source>
        <dbReference type="ARBA" id="ARBA00022525"/>
    </source>
</evidence>
<keyword evidence="20" id="KW-0376">Hydrogen peroxide</keyword>
<evidence type="ECO:0000256" key="15">
    <source>
        <dbReference type="PIRSR" id="PIRSR600823-1"/>
    </source>
</evidence>
<feature type="disulfide bond" evidence="19">
    <location>
        <begin position="61"/>
        <end position="138"/>
    </location>
</feature>
<evidence type="ECO:0000256" key="20">
    <source>
        <dbReference type="RuleBase" id="RU362060"/>
    </source>
</evidence>
<evidence type="ECO:0000256" key="9">
    <source>
        <dbReference type="ARBA" id="ARBA00022729"/>
    </source>
</evidence>